<keyword evidence="7" id="KW-0234">DNA repair</keyword>
<dbReference type="GO" id="GO:0016787">
    <property type="term" value="F:hydrolase activity"/>
    <property type="evidence" value="ECO:0007669"/>
    <property type="project" value="UniProtKB-KW"/>
</dbReference>
<organism evidence="9 10">
    <name type="scientific">Bacillus spizizenii</name>
    <name type="common">Bacillus subtilis subsp. spizizenii</name>
    <dbReference type="NCBI Taxonomy" id="96241"/>
    <lineage>
        <taxon>Bacteria</taxon>
        <taxon>Bacillati</taxon>
        <taxon>Bacillota</taxon>
        <taxon>Bacilli</taxon>
        <taxon>Bacillales</taxon>
        <taxon>Bacillaceae</taxon>
        <taxon>Bacillus</taxon>
    </lineage>
</organism>
<evidence type="ECO:0000256" key="2">
    <source>
        <dbReference type="ARBA" id="ARBA00022763"/>
    </source>
</evidence>
<gene>
    <name evidence="9" type="ORF">MOC45_21200</name>
</gene>
<dbReference type="InterPro" id="IPR011604">
    <property type="entry name" value="PDDEXK-like_dom_sf"/>
</dbReference>
<dbReference type="Gene3D" id="3.90.320.10">
    <property type="match status" value="1"/>
</dbReference>
<reference evidence="9" key="1">
    <citation type="submission" date="2022-02" db="EMBL/GenBank/DDBJ databases">
        <title>Crop Bioprotection Bacillus Genome Sequencing.</title>
        <authorList>
            <person name="Dunlap C."/>
        </authorList>
    </citation>
    <scope>NUCLEOTIDE SEQUENCE</scope>
    <source>
        <strain evidence="9">M18B4</strain>
    </source>
</reference>
<evidence type="ECO:0000256" key="3">
    <source>
        <dbReference type="ARBA" id="ARBA00022801"/>
    </source>
</evidence>
<keyword evidence="2" id="KW-0227">DNA damage</keyword>
<dbReference type="SUPFAM" id="SSF52980">
    <property type="entry name" value="Restriction endonuclease-like"/>
    <property type="match status" value="1"/>
</dbReference>
<dbReference type="AlphaFoldDB" id="A0A9Q4HAS4"/>
<dbReference type="GO" id="GO:0003677">
    <property type="term" value="F:DNA binding"/>
    <property type="evidence" value="ECO:0007669"/>
    <property type="project" value="UniProtKB-KW"/>
</dbReference>
<dbReference type="Pfam" id="PF12705">
    <property type="entry name" value="PDDEXK_1"/>
    <property type="match status" value="1"/>
</dbReference>
<evidence type="ECO:0000313" key="10">
    <source>
        <dbReference type="Proteomes" id="UP001070352"/>
    </source>
</evidence>
<evidence type="ECO:0000259" key="8">
    <source>
        <dbReference type="Pfam" id="PF12705"/>
    </source>
</evidence>
<name>A0A9Q4HAS4_BACSC</name>
<evidence type="ECO:0000256" key="7">
    <source>
        <dbReference type="ARBA" id="ARBA00023204"/>
    </source>
</evidence>
<keyword evidence="6" id="KW-0238">DNA-binding</keyword>
<dbReference type="GO" id="GO:0004386">
    <property type="term" value="F:helicase activity"/>
    <property type="evidence" value="ECO:0007669"/>
    <property type="project" value="UniProtKB-KW"/>
</dbReference>
<evidence type="ECO:0000256" key="4">
    <source>
        <dbReference type="ARBA" id="ARBA00022806"/>
    </source>
</evidence>
<comment type="caution">
    <text evidence="9">The sequence shown here is derived from an EMBL/GenBank/DDBJ whole genome shotgun (WGS) entry which is preliminary data.</text>
</comment>
<sequence length="285" mass="33724">MREIRKLSNSALERFTQCPLSFFHQYVNEERPGQEGVESFYADYGILMHFLVEMYPRTNFYKDSLPFKPSNFVSDGDINGVLNGFSNQLMEREDPLTLEQMLIIYDELFPMIDFPNQEKRDEYYEQGLTYINNIPEMDWSKVVGLEAKFKIDLQNGVVPLKGFIDKVERDDKGLIVTDYKTSKPYSHNAIMAKPQLPIYGMACFLMYDELPYKYRYDFVRFGKVVEVEIPIERLTEVKNVIKFKYMQMLAYQRQGSFPAQYQDFYCKNFCGFNRLCDRYKQFNGG</sequence>
<dbReference type="InterPro" id="IPR038726">
    <property type="entry name" value="PDDEXK_AddAB-type"/>
</dbReference>
<proteinExistence type="predicted"/>
<evidence type="ECO:0000256" key="5">
    <source>
        <dbReference type="ARBA" id="ARBA00022840"/>
    </source>
</evidence>
<evidence type="ECO:0000313" key="9">
    <source>
        <dbReference type="EMBL" id="MCY8123061.1"/>
    </source>
</evidence>
<evidence type="ECO:0000256" key="1">
    <source>
        <dbReference type="ARBA" id="ARBA00022741"/>
    </source>
</evidence>
<accession>A0A9Q4HAS4</accession>
<protein>
    <submittedName>
        <fullName evidence="9">PD-(D/E)XK nuclease family protein</fullName>
    </submittedName>
</protein>
<dbReference type="EMBL" id="JALANJ010000053">
    <property type="protein sequence ID" value="MCY8123061.1"/>
    <property type="molecule type" value="Genomic_DNA"/>
</dbReference>
<dbReference type="GO" id="GO:0005524">
    <property type="term" value="F:ATP binding"/>
    <property type="evidence" value="ECO:0007669"/>
    <property type="project" value="UniProtKB-KW"/>
</dbReference>
<dbReference type="GO" id="GO:0006281">
    <property type="term" value="P:DNA repair"/>
    <property type="evidence" value="ECO:0007669"/>
    <property type="project" value="UniProtKB-KW"/>
</dbReference>
<keyword evidence="1" id="KW-0547">Nucleotide-binding</keyword>
<keyword evidence="4" id="KW-0347">Helicase</keyword>
<keyword evidence="3" id="KW-0378">Hydrolase</keyword>
<dbReference type="Proteomes" id="UP001070352">
    <property type="component" value="Unassembled WGS sequence"/>
</dbReference>
<feature type="domain" description="PD-(D/E)XK endonuclease-like" evidence="8">
    <location>
        <begin position="7"/>
        <end position="277"/>
    </location>
</feature>
<evidence type="ECO:0000256" key="6">
    <source>
        <dbReference type="ARBA" id="ARBA00023125"/>
    </source>
</evidence>
<dbReference type="InterPro" id="IPR011335">
    <property type="entry name" value="Restrct_endonuc-II-like"/>
</dbReference>
<keyword evidence="5" id="KW-0067">ATP-binding</keyword>